<organism evidence="1">
    <name type="scientific">Anguilla anguilla</name>
    <name type="common">European freshwater eel</name>
    <name type="synonym">Muraena anguilla</name>
    <dbReference type="NCBI Taxonomy" id="7936"/>
    <lineage>
        <taxon>Eukaryota</taxon>
        <taxon>Metazoa</taxon>
        <taxon>Chordata</taxon>
        <taxon>Craniata</taxon>
        <taxon>Vertebrata</taxon>
        <taxon>Euteleostomi</taxon>
        <taxon>Actinopterygii</taxon>
        <taxon>Neopterygii</taxon>
        <taxon>Teleostei</taxon>
        <taxon>Anguilliformes</taxon>
        <taxon>Anguillidae</taxon>
        <taxon>Anguilla</taxon>
    </lineage>
</organism>
<reference evidence="1" key="2">
    <citation type="journal article" date="2015" name="Fish Shellfish Immunol.">
        <title>Early steps in the European eel (Anguilla anguilla)-Vibrio vulnificus interaction in the gills: Role of the RtxA13 toxin.</title>
        <authorList>
            <person name="Callol A."/>
            <person name="Pajuelo D."/>
            <person name="Ebbesson L."/>
            <person name="Teles M."/>
            <person name="MacKenzie S."/>
            <person name="Amaro C."/>
        </authorList>
    </citation>
    <scope>NUCLEOTIDE SEQUENCE</scope>
</reference>
<dbReference type="EMBL" id="GBXM01062727">
    <property type="protein sequence ID" value="JAH45850.1"/>
    <property type="molecule type" value="Transcribed_RNA"/>
</dbReference>
<dbReference type="EMBL" id="GBXM01104084">
    <property type="protein sequence ID" value="JAH04493.1"/>
    <property type="molecule type" value="Transcribed_RNA"/>
</dbReference>
<protein>
    <submittedName>
        <fullName evidence="1">Uncharacterized protein</fullName>
    </submittedName>
</protein>
<name>A0A0E9PKY2_ANGAN</name>
<evidence type="ECO:0000313" key="1">
    <source>
        <dbReference type="EMBL" id="JAH04493.1"/>
    </source>
</evidence>
<accession>A0A0E9PKY2</accession>
<proteinExistence type="predicted"/>
<sequence length="35" mass="3828">MTPLGARGRPGFGQRVGRRGWRLFRASLAIRLCGG</sequence>
<reference evidence="1" key="1">
    <citation type="submission" date="2014-11" db="EMBL/GenBank/DDBJ databases">
        <authorList>
            <person name="Amaro Gonzalez C."/>
        </authorList>
    </citation>
    <scope>NUCLEOTIDE SEQUENCE</scope>
</reference>
<dbReference type="AlphaFoldDB" id="A0A0E9PKY2"/>